<feature type="transmembrane region" description="Helical" evidence="1">
    <location>
        <begin position="268"/>
        <end position="285"/>
    </location>
</feature>
<dbReference type="EMBL" id="CAIJDO010000121">
    <property type="protein sequence ID" value="CAD0004019.1"/>
    <property type="molecule type" value="Genomic_DNA"/>
</dbReference>
<feature type="transmembrane region" description="Helical" evidence="1">
    <location>
        <begin position="53"/>
        <end position="70"/>
    </location>
</feature>
<feature type="transmembrane region" description="Helical" evidence="1">
    <location>
        <begin position="185"/>
        <end position="207"/>
    </location>
</feature>
<dbReference type="RefSeq" id="WP_051872758.1">
    <property type="nucleotide sequence ID" value="NZ_CAIJDO010000121.1"/>
</dbReference>
<comment type="caution">
    <text evidence="2">The sequence shown here is derived from an EMBL/GenBank/DDBJ whole genome shotgun (WGS) entry which is preliminary data.</text>
</comment>
<feature type="transmembrane region" description="Helical" evidence="1">
    <location>
        <begin position="349"/>
        <end position="369"/>
    </location>
</feature>
<feature type="transmembrane region" description="Helical" evidence="1">
    <location>
        <begin position="219"/>
        <end position="237"/>
    </location>
</feature>
<dbReference type="PANTHER" id="PTHR40407">
    <property type="entry name" value="MEMBRANE PROTEIN-LIKE PROTEIN"/>
    <property type="match status" value="1"/>
</dbReference>
<name>A0A6V6YXI3_9FLAO</name>
<protein>
    <recommendedName>
        <fullName evidence="4">Heparan-alpha-glucosaminide N-acetyltransferase catalytic domain-containing protein</fullName>
    </recommendedName>
</protein>
<evidence type="ECO:0000313" key="3">
    <source>
        <dbReference type="Proteomes" id="UP000556700"/>
    </source>
</evidence>
<feature type="transmembrane region" description="Helical" evidence="1">
    <location>
        <begin position="305"/>
        <end position="325"/>
    </location>
</feature>
<feature type="transmembrane region" description="Helical" evidence="1">
    <location>
        <begin position="108"/>
        <end position="131"/>
    </location>
</feature>
<evidence type="ECO:0000256" key="1">
    <source>
        <dbReference type="SAM" id="Phobius"/>
    </source>
</evidence>
<sequence>MNNQSTFKTYRTLLGIVMAFAILDHTRLFFHYWNTNPADLDHTTWPLFFTRFISHYFAPAVFFITGMELFHIMGKKTKTQNVWYLFSLGSALILIEIFINNFLYTFDIYYRTIGVFIIGSLGLCMFCMAGFQYCSRTFILVISLSIIAGHHLLDSIQFEGHSMKAVLWYLLHQQKYIPLGQNMYIINYTILPWLGIILSGYFFGFYYKPESSAVIRKKILLYSGWISICLFFLLRSINDYGESNPWKIEVSTAKTILSFFNLTKYPASLDYLAITLGPILLFLAYAENWKNPIADFFSMLGKFPLFTYLFSTFLIHFTAMAWLVVDGKPFQMMVITPDSYSDKSPLLNYGHSLAAVYLLSGVFILICYFMTKKINFFRFDFLNKAKSHKTIKRS</sequence>
<feature type="transmembrane region" description="Helical" evidence="1">
    <location>
        <begin position="138"/>
        <end position="158"/>
    </location>
</feature>
<keyword evidence="1" id="KW-0812">Transmembrane</keyword>
<proteinExistence type="predicted"/>
<evidence type="ECO:0008006" key="4">
    <source>
        <dbReference type="Google" id="ProtNLM"/>
    </source>
</evidence>
<feature type="transmembrane region" description="Helical" evidence="1">
    <location>
        <begin position="12"/>
        <end position="33"/>
    </location>
</feature>
<dbReference type="AlphaFoldDB" id="A0A6V6YXI3"/>
<keyword evidence="1" id="KW-1133">Transmembrane helix</keyword>
<keyword evidence="3" id="KW-1185">Reference proteome</keyword>
<dbReference type="Proteomes" id="UP000556700">
    <property type="component" value="Unassembled WGS sequence"/>
</dbReference>
<dbReference type="PANTHER" id="PTHR40407:SF1">
    <property type="entry name" value="HEPARAN-ALPHA-GLUCOSAMINIDE N-ACETYLTRANSFERASE CATALYTIC DOMAIN-CONTAINING PROTEIN"/>
    <property type="match status" value="1"/>
</dbReference>
<gene>
    <name evidence="2" type="ORF">FLACHUCJ7_01689</name>
</gene>
<accession>A0A6V6YXI3</accession>
<keyword evidence="1" id="KW-0472">Membrane</keyword>
<feature type="transmembrane region" description="Helical" evidence="1">
    <location>
        <begin position="82"/>
        <end position="102"/>
    </location>
</feature>
<reference evidence="2 3" key="1">
    <citation type="submission" date="2020-06" db="EMBL/GenBank/DDBJ databases">
        <authorList>
            <person name="Criscuolo A."/>
        </authorList>
    </citation>
    <scope>NUCLEOTIDE SEQUENCE [LARGE SCALE GENOMIC DNA]</scope>
    <source>
        <strain evidence="3">CIP 110025</strain>
    </source>
</reference>
<evidence type="ECO:0000313" key="2">
    <source>
        <dbReference type="EMBL" id="CAD0004019.1"/>
    </source>
</evidence>
<organism evidence="2 3">
    <name type="scientific">Flavobacterium chungangense</name>
    <dbReference type="NCBI Taxonomy" id="554283"/>
    <lineage>
        <taxon>Bacteria</taxon>
        <taxon>Pseudomonadati</taxon>
        <taxon>Bacteroidota</taxon>
        <taxon>Flavobacteriia</taxon>
        <taxon>Flavobacteriales</taxon>
        <taxon>Flavobacteriaceae</taxon>
        <taxon>Flavobacterium</taxon>
    </lineage>
</organism>